<organism evidence="2 3">
    <name type="scientific">Oikopleura dioica</name>
    <name type="common">Tunicate</name>
    <dbReference type="NCBI Taxonomy" id="34765"/>
    <lineage>
        <taxon>Eukaryota</taxon>
        <taxon>Metazoa</taxon>
        <taxon>Chordata</taxon>
        <taxon>Tunicata</taxon>
        <taxon>Appendicularia</taxon>
        <taxon>Copelata</taxon>
        <taxon>Oikopleuridae</taxon>
        <taxon>Oikopleura</taxon>
    </lineage>
</organism>
<reference evidence="2 3" key="1">
    <citation type="submission" date="2021-04" db="EMBL/GenBank/DDBJ databases">
        <authorList>
            <person name="Bliznina A."/>
        </authorList>
    </citation>
    <scope>NUCLEOTIDE SEQUENCE [LARGE SCALE GENOMIC DNA]</scope>
</reference>
<keyword evidence="1" id="KW-0472">Membrane</keyword>
<feature type="transmembrane region" description="Helical" evidence="1">
    <location>
        <begin position="158"/>
        <end position="179"/>
    </location>
</feature>
<keyword evidence="3" id="KW-1185">Reference proteome</keyword>
<protein>
    <submittedName>
        <fullName evidence="2">Oidioi.mRNA.OKI2018_I69.XSR.g16437.t1.cds</fullName>
    </submittedName>
</protein>
<feature type="transmembrane region" description="Helical" evidence="1">
    <location>
        <begin position="81"/>
        <end position="98"/>
    </location>
</feature>
<feature type="transmembrane region" description="Helical" evidence="1">
    <location>
        <begin position="199"/>
        <end position="218"/>
    </location>
</feature>
<dbReference type="Proteomes" id="UP001158576">
    <property type="component" value="Chromosome XSR"/>
</dbReference>
<evidence type="ECO:0000313" key="2">
    <source>
        <dbReference type="EMBL" id="CAG5099314.1"/>
    </source>
</evidence>
<evidence type="ECO:0000256" key="1">
    <source>
        <dbReference type="SAM" id="Phobius"/>
    </source>
</evidence>
<dbReference type="EMBL" id="OU015569">
    <property type="protein sequence ID" value="CAG5099314.1"/>
    <property type="molecule type" value="Genomic_DNA"/>
</dbReference>
<feature type="transmembrane region" description="Helical" evidence="1">
    <location>
        <begin position="118"/>
        <end position="137"/>
    </location>
</feature>
<name>A0ABN7SMG8_OIKDI</name>
<evidence type="ECO:0000313" key="3">
    <source>
        <dbReference type="Proteomes" id="UP001158576"/>
    </source>
</evidence>
<feature type="transmembrane region" description="Helical" evidence="1">
    <location>
        <begin position="44"/>
        <end position="69"/>
    </location>
</feature>
<proteinExistence type="predicted"/>
<keyword evidence="1" id="KW-1133">Transmembrane helix</keyword>
<gene>
    <name evidence="2" type="ORF">OKIOD_LOCUS7995</name>
</gene>
<sequence length="235" mass="26826">MPSFLQALFFSFLTSLQIFTFIALAQLRIRPKTGMISWSQSAKLIAILWCPIYIIAASLLIALFAWLSLSWSTSGRDKKSFRQICLLTLLNLFVFHPLSRIHSSESSSTSVPKLKDFGLSMITNFVKLCLFTNLMVLGTFSQQLHLEDQQILPSELRIIYLILVFVAAIQTYLQFLYFNTDWKPPTPERSPLLSDLMPQLANATIFALIVALSFLTYWRTDVVIHHITDEFATHA</sequence>
<accession>A0ABN7SMG8</accession>
<keyword evidence="1" id="KW-0812">Transmembrane</keyword>